<keyword evidence="2" id="KW-1185">Reference proteome</keyword>
<evidence type="ECO:0000313" key="1">
    <source>
        <dbReference type="EMBL" id="GAB1311945.1"/>
    </source>
</evidence>
<reference evidence="1 2" key="1">
    <citation type="submission" date="2024-09" db="EMBL/GenBank/DDBJ databases">
        <title>Itraconazole resistance in Madurella fahalii resulting from another homologue of gene encoding cytochrome P450 14-alpha sterol demethylase (CYP51).</title>
        <authorList>
            <person name="Yoshioka I."/>
            <person name="Fahal A.H."/>
            <person name="Kaneko S."/>
            <person name="Yaguchi T."/>
        </authorList>
    </citation>
    <scope>NUCLEOTIDE SEQUENCE [LARGE SCALE GENOMIC DNA]</scope>
    <source>
        <strain evidence="1 2">IFM 68171</strain>
    </source>
</reference>
<protein>
    <submittedName>
        <fullName evidence="1">Uncharacterized protein</fullName>
    </submittedName>
</protein>
<name>A0ABQ0G2F1_9PEZI</name>
<sequence>MATSEADLWKTFANKLMKSFTVGQDIGPKNRIYIPLLNSTTIPAGNNVSPAITNYGVARVGDSLLNVDNPMFVPSTDTYAKRCLQYLRAVYLITDSSIGSAHVVEERKAKMDKAEEDFFKVQAKMKKYWEESGDNSTFVDWVSHHSGTYSAAKKARDGATAKYFQALTEVDGVGAQDLLEAIRRLEAAIGDEVSDLYNMEVSSERLGSTPTAAPKQRAPKYVIDSTYAQVLQNWASTVLDDNVVNGQKVVISFDSTQTGEYSWESLGHTTNKVDAKATFLPFFRVEYAYKGSTQRKEVKASEFKDKVGFELSANGLRAFSIGPDSSWDPGNVQKRFQRLFPNSPPSLSEPMVMVTNIVVGWKVAFKITMGQDLFNKITSDIEEASKHDANASATLFGFRLGLTASGKHDEGNSTKWSDVQKNNGNYEMVIPASTDNTPVLLAAFGTVLSKDS</sequence>
<dbReference type="RefSeq" id="XP_070913678.1">
    <property type="nucleotide sequence ID" value="XM_071057577.1"/>
</dbReference>
<dbReference type="GeneID" id="98172900"/>
<proteinExistence type="predicted"/>
<organism evidence="1 2">
    <name type="scientific">Madurella fahalii</name>
    <dbReference type="NCBI Taxonomy" id="1157608"/>
    <lineage>
        <taxon>Eukaryota</taxon>
        <taxon>Fungi</taxon>
        <taxon>Dikarya</taxon>
        <taxon>Ascomycota</taxon>
        <taxon>Pezizomycotina</taxon>
        <taxon>Sordariomycetes</taxon>
        <taxon>Sordariomycetidae</taxon>
        <taxon>Sordariales</taxon>
        <taxon>Sordariales incertae sedis</taxon>
        <taxon>Madurella</taxon>
    </lineage>
</organism>
<accession>A0ABQ0G2F1</accession>
<dbReference type="Proteomes" id="UP001628179">
    <property type="component" value="Unassembled WGS sequence"/>
</dbReference>
<dbReference type="EMBL" id="BAAFSV010000001">
    <property type="protein sequence ID" value="GAB1311945.1"/>
    <property type="molecule type" value="Genomic_DNA"/>
</dbReference>
<comment type="caution">
    <text evidence="1">The sequence shown here is derived from an EMBL/GenBank/DDBJ whole genome shotgun (WGS) entry which is preliminary data.</text>
</comment>
<gene>
    <name evidence="1" type="ORF">MFIFM68171_02155</name>
</gene>
<evidence type="ECO:0000313" key="2">
    <source>
        <dbReference type="Proteomes" id="UP001628179"/>
    </source>
</evidence>